<dbReference type="InterPro" id="IPR036890">
    <property type="entry name" value="HATPase_C_sf"/>
</dbReference>
<evidence type="ECO:0000313" key="15">
    <source>
        <dbReference type="EMBL" id="GGK01070.1"/>
    </source>
</evidence>
<dbReference type="Gene3D" id="3.30.450.20">
    <property type="entry name" value="PAS domain"/>
    <property type="match status" value="3"/>
</dbReference>
<dbReference type="Pfam" id="PF08448">
    <property type="entry name" value="PAS_4"/>
    <property type="match status" value="1"/>
</dbReference>
<comment type="catalytic activity">
    <reaction evidence="1">
        <text>ATP + protein L-histidine = ADP + protein N-phospho-L-histidine.</text>
        <dbReference type="EC" id="2.7.13.3"/>
    </reaction>
</comment>
<dbReference type="Gene3D" id="3.40.50.2300">
    <property type="match status" value="1"/>
</dbReference>
<dbReference type="AlphaFoldDB" id="A0A917PYG3"/>
<dbReference type="GO" id="GO:0005524">
    <property type="term" value="F:ATP binding"/>
    <property type="evidence" value="ECO:0007669"/>
    <property type="project" value="UniProtKB-KW"/>
</dbReference>
<dbReference type="InterPro" id="IPR013767">
    <property type="entry name" value="PAS_fold"/>
</dbReference>
<dbReference type="PROSITE" id="PS50113">
    <property type="entry name" value="PAC"/>
    <property type="match status" value="1"/>
</dbReference>
<evidence type="ECO:0000259" key="14">
    <source>
        <dbReference type="PROSITE" id="PS50113"/>
    </source>
</evidence>
<dbReference type="Pfam" id="PF00072">
    <property type="entry name" value="Response_reg"/>
    <property type="match status" value="1"/>
</dbReference>
<dbReference type="CDD" id="cd18161">
    <property type="entry name" value="REC_hyHK_blue-like"/>
    <property type="match status" value="1"/>
</dbReference>
<dbReference type="GO" id="GO:0006355">
    <property type="term" value="P:regulation of DNA-templated transcription"/>
    <property type="evidence" value="ECO:0007669"/>
    <property type="project" value="InterPro"/>
</dbReference>
<dbReference type="Gene3D" id="3.30.565.10">
    <property type="entry name" value="Histidine kinase-like ATPase, C-terminal domain"/>
    <property type="match status" value="1"/>
</dbReference>
<dbReference type="SMART" id="SM00065">
    <property type="entry name" value="GAF"/>
    <property type="match status" value="1"/>
</dbReference>
<dbReference type="InterPro" id="IPR011006">
    <property type="entry name" value="CheY-like_superfamily"/>
</dbReference>
<dbReference type="PANTHER" id="PTHR43065">
    <property type="entry name" value="SENSOR HISTIDINE KINASE"/>
    <property type="match status" value="1"/>
</dbReference>
<dbReference type="SMART" id="SM00387">
    <property type="entry name" value="HATPase_c"/>
    <property type="match status" value="1"/>
</dbReference>
<dbReference type="PRINTS" id="PR00344">
    <property type="entry name" value="BCTRLSENSOR"/>
</dbReference>
<dbReference type="GO" id="GO:0000155">
    <property type="term" value="F:phosphorelay sensor kinase activity"/>
    <property type="evidence" value="ECO:0007669"/>
    <property type="project" value="InterPro"/>
</dbReference>
<feature type="domain" description="Response regulatory" evidence="12">
    <location>
        <begin position="865"/>
        <end position="982"/>
    </location>
</feature>
<dbReference type="InterPro" id="IPR000700">
    <property type="entry name" value="PAS-assoc_C"/>
</dbReference>
<evidence type="ECO:0000256" key="5">
    <source>
        <dbReference type="ARBA" id="ARBA00022741"/>
    </source>
</evidence>
<dbReference type="InterPro" id="IPR029016">
    <property type="entry name" value="GAF-like_dom_sf"/>
</dbReference>
<comment type="caution">
    <text evidence="15">The sequence shown here is derived from an EMBL/GenBank/DDBJ whole genome shotgun (WGS) entry which is preliminary data.</text>
</comment>
<evidence type="ECO:0000259" key="13">
    <source>
        <dbReference type="PROSITE" id="PS50112"/>
    </source>
</evidence>
<dbReference type="CDD" id="cd00082">
    <property type="entry name" value="HisKA"/>
    <property type="match status" value="1"/>
</dbReference>
<dbReference type="InterPro" id="IPR000014">
    <property type="entry name" value="PAS"/>
</dbReference>
<dbReference type="PROSITE" id="PS50109">
    <property type="entry name" value="HIS_KIN"/>
    <property type="match status" value="1"/>
</dbReference>
<dbReference type="Pfam" id="PF00512">
    <property type="entry name" value="HisKA"/>
    <property type="match status" value="1"/>
</dbReference>
<keyword evidence="3 9" id="KW-0597">Phosphoprotein</keyword>
<dbReference type="Gene3D" id="3.30.450.40">
    <property type="match status" value="1"/>
</dbReference>
<dbReference type="RefSeq" id="WP_188983923.1">
    <property type="nucleotide sequence ID" value="NZ_BMPO01000006.1"/>
</dbReference>
<dbReference type="SUPFAM" id="SSF47384">
    <property type="entry name" value="Homodimeric domain of signal transducing histidine kinase"/>
    <property type="match status" value="1"/>
</dbReference>
<dbReference type="SUPFAM" id="SSF55785">
    <property type="entry name" value="PYP-like sensor domain (PAS domain)"/>
    <property type="match status" value="3"/>
</dbReference>
<dbReference type="SMART" id="SM00091">
    <property type="entry name" value="PAS"/>
    <property type="match status" value="3"/>
</dbReference>
<feature type="coiled-coil region" evidence="10">
    <location>
        <begin position="565"/>
        <end position="592"/>
    </location>
</feature>
<dbReference type="SMART" id="SM00388">
    <property type="entry name" value="HisKA"/>
    <property type="match status" value="1"/>
</dbReference>
<dbReference type="Proteomes" id="UP000635983">
    <property type="component" value="Unassembled WGS sequence"/>
</dbReference>
<dbReference type="Pfam" id="PF01590">
    <property type="entry name" value="GAF"/>
    <property type="match status" value="1"/>
</dbReference>
<dbReference type="SUPFAM" id="SSF55874">
    <property type="entry name" value="ATPase domain of HSP90 chaperone/DNA topoisomerase II/histidine kinase"/>
    <property type="match status" value="1"/>
</dbReference>
<dbReference type="PROSITE" id="PS50112">
    <property type="entry name" value="PAS"/>
    <property type="match status" value="1"/>
</dbReference>
<dbReference type="InterPro" id="IPR003594">
    <property type="entry name" value="HATPase_dom"/>
</dbReference>
<gene>
    <name evidence="15" type="ORF">GCM10009304_28610</name>
</gene>
<reference evidence="15" key="2">
    <citation type="submission" date="2020-09" db="EMBL/GenBank/DDBJ databases">
        <authorList>
            <person name="Sun Q."/>
            <person name="Ohkuma M."/>
        </authorList>
    </citation>
    <scope>NUCLEOTIDE SEQUENCE</scope>
    <source>
        <strain evidence="15">JCM 30078</strain>
    </source>
</reference>
<dbReference type="PROSITE" id="PS50110">
    <property type="entry name" value="RESPONSE_REGULATORY"/>
    <property type="match status" value="1"/>
</dbReference>
<evidence type="ECO:0000256" key="3">
    <source>
        <dbReference type="ARBA" id="ARBA00022553"/>
    </source>
</evidence>
<keyword evidence="4" id="KW-0808">Transferase</keyword>
<dbReference type="EC" id="2.7.13.3" evidence="2"/>
<dbReference type="InterPro" id="IPR005467">
    <property type="entry name" value="His_kinase_dom"/>
</dbReference>
<dbReference type="InterPro" id="IPR003018">
    <property type="entry name" value="GAF"/>
</dbReference>
<keyword evidence="7" id="KW-0067">ATP-binding</keyword>
<reference evidence="15" key="1">
    <citation type="journal article" date="2014" name="Int. J. Syst. Evol. Microbiol.">
        <title>Complete genome sequence of Corynebacterium casei LMG S-19264T (=DSM 44701T), isolated from a smear-ripened cheese.</title>
        <authorList>
            <consortium name="US DOE Joint Genome Institute (JGI-PGF)"/>
            <person name="Walter F."/>
            <person name="Albersmeier A."/>
            <person name="Kalinowski J."/>
            <person name="Ruckert C."/>
        </authorList>
    </citation>
    <scope>NUCLEOTIDE SEQUENCE</scope>
    <source>
        <strain evidence="15">JCM 30078</strain>
    </source>
</reference>
<keyword evidence="16" id="KW-1185">Reference proteome</keyword>
<evidence type="ECO:0000256" key="8">
    <source>
        <dbReference type="ARBA" id="ARBA00023012"/>
    </source>
</evidence>
<dbReference type="InterPro" id="IPR013656">
    <property type="entry name" value="PAS_4"/>
</dbReference>
<organism evidence="15 16">
    <name type="scientific">Pseudomonas matsuisoli</name>
    <dbReference type="NCBI Taxonomy" id="1515666"/>
    <lineage>
        <taxon>Bacteria</taxon>
        <taxon>Pseudomonadati</taxon>
        <taxon>Pseudomonadota</taxon>
        <taxon>Gammaproteobacteria</taxon>
        <taxon>Pseudomonadales</taxon>
        <taxon>Pseudomonadaceae</taxon>
        <taxon>Pseudomonas</taxon>
    </lineage>
</organism>
<dbReference type="EMBL" id="BMPO01000006">
    <property type="protein sequence ID" value="GGK01070.1"/>
    <property type="molecule type" value="Genomic_DNA"/>
</dbReference>
<dbReference type="Pfam" id="PF00989">
    <property type="entry name" value="PAS"/>
    <property type="match status" value="1"/>
</dbReference>
<evidence type="ECO:0000259" key="11">
    <source>
        <dbReference type="PROSITE" id="PS50109"/>
    </source>
</evidence>
<dbReference type="InterPro" id="IPR035965">
    <property type="entry name" value="PAS-like_dom_sf"/>
</dbReference>
<keyword evidence="5" id="KW-0547">Nucleotide-binding</keyword>
<keyword evidence="8" id="KW-0902">Two-component regulatory system</keyword>
<proteinExistence type="predicted"/>
<dbReference type="CDD" id="cd00130">
    <property type="entry name" value="PAS"/>
    <property type="match status" value="1"/>
</dbReference>
<dbReference type="Pfam" id="PF13188">
    <property type="entry name" value="PAS_8"/>
    <property type="match status" value="1"/>
</dbReference>
<dbReference type="SUPFAM" id="SSF55781">
    <property type="entry name" value="GAF domain-like"/>
    <property type="match status" value="1"/>
</dbReference>
<dbReference type="PANTHER" id="PTHR43065:SF42">
    <property type="entry name" value="TWO-COMPONENT SENSOR PPRA"/>
    <property type="match status" value="1"/>
</dbReference>
<protein>
    <recommendedName>
        <fullName evidence="2">histidine kinase</fullName>
        <ecNumber evidence="2">2.7.13.3</ecNumber>
    </recommendedName>
</protein>
<evidence type="ECO:0000256" key="4">
    <source>
        <dbReference type="ARBA" id="ARBA00022679"/>
    </source>
</evidence>
<dbReference type="Pfam" id="PF02518">
    <property type="entry name" value="HATPase_c"/>
    <property type="match status" value="1"/>
</dbReference>
<feature type="domain" description="PAC" evidence="14">
    <location>
        <begin position="113"/>
        <end position="165"/>
    </location>
</feature>
<dbReference type="Gene3D" id="1.10.287.130">
    <property type="match status" value="1"/>
</dbReference>
<sequence>MTSQPLQQLQQRLAALEAENRALCVQLDGRRDMSFGGLDLHRMAIFNSAIDHAIIAMDLDGRVTGWNIGAERLFGWTSAEMVGHSIECLLGPEDRAAGWADLELRNVLEKGRFESERWQVRADGQRFWGAGETTPLRTADGEQIGYFKVLHDRTEQHQVRLRLEEEEARYRALVDSIDAGFCIIEMAFDENGRGRDYRFIEVNPAFERHTGIANAAGRWMREIAAEHEQHWFDIYGEVALTGKPVRFENNAEALGRWYDVYAVRIGDPAAARVGILFNDLSERRQAELALARSEAHWRGVFETLQEGFILGELIRDASGQACDWRYLDVNPAWGTMLGIPLEGVAGRSVRDVVPGIEPEWISHIANVVETSVSEEFVRQVGVLGRWYEGRVHHLDGDRFAVTFQDVTQRRLEDVRRRGLLDLLDRFHDLGEIESMAYAAAEMLGRTLAVSRAGYCTLDERYRAVTVERDWALPGMPLLAGTHSLRSISGFADTLLRGESVVVDDIRADPRTQGHAVDMEALSIGSMLQVPITELGRTVAVFFVCRSIVTHWQQEDIAFVLEVASRARAAIERRRAEQKLRALNASLEREVGERTEALLKSEEKLRQSQKMEAVGQLTGGLAHDFNNLLTGIAGSLELLQNRIAKGRLEGLERYMQAAQGASTRAASLTHRLLAFSRQQTLDPKPVNINSLVEGMEELVRRTVGPSIEIDVECTMDLWLTLVDRNQLENALLNLCINARDAMEGGGCLLIETSNVWMNSRTAAEVDLPVGHYVALSVIDNGCGMPSDVVAKAFDPFFTTKPLGMGTGLGLSMIYGFARQSGGQVKIASVFGQGTAVTLYMPRYVGETQADNFEVPPDMPRTGAGETVLVVDDEPTVRMLITDVLEDMGYRALEAGDAESGLQALQSSSVRIDLLISDIGLPGGMNGRQMADQARIARPQLKVLFITGYAESDVFGVGQLPSGMHLLTKPFGIDVLGRKVKELLTKAPVPPG</sequence>
<dbReference type="SUPFAM" id="SSF52172">
    <property type="entry name" value="CheY-like"/>
    <property type="match status" value="1"/>
</dbReference>
<dbReference type="InterPro" id="IPR004358">
    <property type="entry name" value="Sig_transdc_His_kin-like_C"/>
</dbReference>
<dbReference type="NCBIfam" id="TIGR00229">
    <property type="entry name" value="sensory_box"/>
    <property type="match status" value="1"/>
</dbReference>
<evidence type="ECO:0000256" key="7">
    <source>
        <dbReference type="ARBA" id="ARBA00022840"/>
    </source>
</evidence>
<evidence type="ECO:0000256" key="1">
    <source>
        <dbReference type="ARBA" id="ARBA00000085"/>
    </source>
</evidence>
<evidence type="ECO:0000256" key="2">
    <source>
        <dbReference type="ARBA" id="ARBA00012438"/>
    </source>
</evidence>
<evidence type="ECO:0000256" key="10">
    <source>
        <dbReference type="SAM" id="Coils"/>
    </source>
</evidence>
<dbReference type="InterPro" id="IPR036097">
    <property type="entry name" value="HisK_dim/P_sf"/>
</dbReference>
<keyword evidence="6" id="KW-0418">Kinase</keyword>
<name>A0A917PYG3_9PSED</name>
<dbReference type="InterPro" id="IPR003661">
    <property type="entry name" value="HisK_dim/P_dom"/>
</dbReference>
<feature type="domain" description="PAS" evidence="13">
    <location>
        <begin position="39"/>
        <end position="111"/>
    </location>
</feature>
<accession>A0A917PYG3</accession>
<evidence type="ECO:0000313" key="16">
    <source>
        <dbReference type="Proteomes" id="UP000635983"/>
    </source>
</evidence>
<feature type="domain" description="Histidine kinase" evidence="11">
    <location>
        <begin position="619"/>
        <end position="843"/>
    </location>
</feature>
<feature type="modified residue" description="4-aspartylphosphate" evidence="9">
    <location>
        <position position="916"/>
    </location>
</feature>
<evidence type="ECO:0000256" key="6">
    <source>
        <dbReference type="ARBA" id="ARBA00022777"/>
    </source>
</evidence>
<dbReference type="SMART" id="SM00448">
    <property type="entry name" value="REC"/>
    <property type="match status" value="1"/>
</dbReference>
<evidence type="ECO:0000256" key="9">
    <source>
        <dbReference type="PROSITE-ProRule" id="PRU00169"/>
    </source>
</evidence>
<keyword evidence="10" id="KW-0175">Coiled coil</keyword>
<dbReference type="InterPro" id="IPR001789">
    <property type="entry name" value="Sig_transdc_resp-reg_receiver"/>
</dbReference>
<evidence type="ECO:0000259" key="12">
    <source>
        <dbReference type="PROSITE" id="PS50110"/>
    </source>
</evidence>